<dbReference type="RefSeq" id="WP_184976586.1">
    <property type="nucleotide sequence ID" value="NZ_JACHIN010000037.1"/>
</dbReference>
<dbReference type="Proteomes" id="UP000568380">
    <property type="component" value="Unassembled WGS sequence"/>
</dbReference>
<evidence type="ECO:0008006" key="4">
    <source>
        <dbReference type="Google" id="ProtNLM"/>
    </source>
</evidence>
<protein>
    <recommendedName>
        <fullName evidence="4">Ig-like domain-containing protein</fullName>
    </recommendedName>
</protein>
<accession>A0A7W8AFC6</accession>
<evidence type="ECO:0000313" key="3">
    <source>
        <dbReference type="Proteomes" id="UP000568380"/>
    </source>
</evidence>
<evidence type="ECO:0000313" key="2">
    <source>
        <dbReference type="EMBL" id="MBB5085291.1"/>
    </source>
</evidence>
<keyword evidence="1" id="KW-0732">Signal</keyword>
<comment type="caution">
    <text evidence="2">The sequence shown here is derived from an EMBL/GenBank/DDBJ whole genome shotgun (WGS) entry which is preliminary data.</text>
</comment>
<sequence>MRRRLSAVFVLLAAVLGGLLTGAGAAHANAGDPVCRPALTNTPDIVCTIPVEFDNRPIESIEWTKDDDPLPRFDNIRQILVNCTPGEQFVIGLTVTFADDIIPGVGDTPVTCPGRTAGIRYLNCDSGAALVVCTAQIDGTPPFRITWKMNGTEQTYFRDSSTMRVGCVVGRPFDVQIAVTDAAGTSAADRTGGFCRRIQE</sequence>
<dbReference type="EMBL" id="JACHIN010000037">
    <property type="protein sequence ID" value="MBB5085291.1"/>
    <property type="molecule type" value="Genomic_DNA"/>
</dbReference>
<feature type="signal peptide" evidence="1">
    <location>
        <begin position="1"/>
        <end position="28"/>
    </location>
</feature>
<keyword evidence="3" id="KW-1185">Reference proteome</keyword>
<gene>
    <name evidence="2" type="ORF">HNR40_010805</name>
</gene>
<dbReference type="AlphaFoldDB" id="A0A7W8AFC6"/>
<name>A0A7W8AFC6_9ACTN</name>
<feature type="chain" id="PRO_5038666791" description="Ig-like domain-containing protein" evidence="1">
    <location>
        <begin position="29"/>
        <end position="200"/>
    </location>
</feature>
<organism evidence="2 3">
    <name type="scientific">Nonomuraea endophytica</name>
    <dbReference type="NCBI Taxonomy" id="714136"/>
    <lineage>
        <taxon>Bacteria</taxon>
        <taxon>Bacillati</taxon>
        <taxon>Actinomycetota</taxon>
        <taxon>Actinomycetes</taxon>
        <taxon>Streptosporangiales</taxon>
        <taxon>Streptosporangiaceae</taxon>
        <taxon>Nonomuraea</taxon>
    </lineage>
</organism>
<proteinExistence type="predicted"/>
<evidence type="ECO:0000256" key="1">
    <source>
        <dbReference type="SAM" id="SignalP"/>
    </source>
</evidence>
<reference evidence="2 3" key="1">
    <citation type="submission" date="2020-08" db="EMBL/GenBank/DDBJ databases">
        <title>Genomic Encyclopedia of Type Strains, Phase IV (KMG-IV): sequencing the most valuable type-strain genomes for metagenomic binning, comparative biology and taxonomic classification.</title>
        <authorList>
            <person name="Goeker M."/>
        </authorList>
    </citation>
    <scope>NUCLEOTIDE SEQUENCE [LARGE SCALE GENOMIC DNA]</scope>
    <source>
        <strain evidence="2 3">DSM 45385</strain>
    </source>
</reference>